<dbReference type="GO" id="GO:0003677">
    <property type="term" value="F:DNA binding"/>
    <property type="evidence" value="ECO:0007669"/>
    <property type="project" value="InterPro"/>
</dbReference>
<dbReference type="SMART" id="SM00482">
    <property type="entry name" value="POLAc"/>
    <property type="match status" value="1"/>
</dbReference>
<evidence type="ECO:0000256" key="1">
    <source>
        <dbReference type="SAM" id="MobiDB-lite"/>
    </source>
</evidence>
<evidence type="ECO:0000313" key="4">
    <source>
        <dbReference type="Proteomes" id="UP000594263"/>
    </source>
</evidence>
<dbReference type="Gene3D" id="1.10.150.20">
    <property type="entry name" value="5' to 3' exonuclease, C-terminal subdomain"/>
    <property type="match status" value="1"/>
</dbReference>
<dbReference type="Pfam" id="PF25453">
    <property type="entry name" value="DUF7898"/>
    <property type="match status" value="1"/>
</dbReference>
<dbReference type="Gramene" id="Kaladp0039s0757.2.v1.1">
    <property type="protein sequence ID" value="Kaladp0039s0757.2.v1.1"/>
    <property type="gene ID" value="Kaladp0039s0757.v1.1"/>
</dbReference>
<dbReference type="InterPro" id="IPR036397">
    <property type="entry name" value="RNaseH_sf"/>
</dbReference>
<keyword evidence="4" id="KW-1185">Reference proteome</keyword>
<dbReference type="SUPFAM" id="SSF158702">
    <property type="entry name" value="Sec63 N-terminal domain-like"/>
    <property type="match status" value="1"/>
</dbReference>
<reference evidence="3" key="1">
    <citation type="submission" date="2021-01" db="UniProtKB">
        <authorList>
            <consortium name="EnsemblPlants"/>
        </authorList>
    </citation>
    <scope>IDENTIFICATION</scope>
</reference>
<dbReference type="Proteomes" id="UP000594263">
    <property type="component" value="Unplaced"/>
</dbReference>
<dbReference type="Pfam" id="PF00476">
    <property type="entry name" value="DNA_pol_A"/>
    <property type="match status" value="1"/>
</dbReference>
<dbReference type="PANTHER" id="PTHR10133">
    <property type="entry name" value="DNA POLYMERASE I"/>
    <property type="match status" value="1"/>
</dbReference>
<dbReference type="FunFam" id="1.10.150.20:FF:000002">
    <property type="entry name" value="DNA polymerase I"/>
    <property type="match status" value="1"/>
</dbReference>
<dbReference type="Gene3D" id="3.30.70.370">
    <property type="match status" value="1"/>
</dbReference>
<name>A0A7N0ZVQ1_KALFE</name>
<protein>
    <recommendedName>
        <fullName evidence="2">DNA-directed DNA polymerase family A palm domain-containing protein</fullName>
    </recommendedName>
</protein>
<accession>A0A7N0ZVQ1</accession>
<evidence type="ECO:0000259" key="2">
    <source>
        <dbReference type="SMART" id="SM00482"/>
    </source>
</evidence>
<sequence>MVQALQENAGRFASMVSVFCERLGWNDFEGLVAKFQNRVCFGVRAEIAELTNIQYVKGSRARALYTAGFRTPQAIAEASVHDLVKALFESSSWIAQENVTQRRMHLGIAKKIKNSARKIVLEKAEEARVAAFSAFKSLGLNYPQLSQPVLPTIIENLPDQGNGPTSSGEHSHASTKLSVERAEIPGDSGDTVVQVISESSRPSGNYPSPVDVNGNLPAPVQTSGMTGSHIASSNSEKQDINSNGIRSPGLRFSAYEKGPLNANNIPGGLDYFLSVWDSVHEYNFDVHFNKRSDVNSFSPFEIHGIAICWESSPVYYINLPKDLLSSISKDKDPSPIPDSDALAAMDMLEIAKRRWNKISEIFGKREIKKLTWNLKMQIQALKSPTVSIQRFGSFGTAVKNSGIELVDSSYYLLPPIHILDGIDLSLVSWILWPDDDRNSSPSLEKEVKKRLSVEGAAAAGRSGRWRNQMRRAAHNGCCRRVAFVRALSSVLWKLLEAEGLSKALESTEIPLVNILADMELWGIGVDMEGCLQARHLLGKKLRLLEKEAYKLAGTSFSLYLASDIANILYNHLKLSLPEGKRKGKQHPSTDKHCLDLLRHKHPIVSIIREHRTLAKLLNCTLGSICSMAKLSMRTQRYTLHGYWLQTSTATGRLSMEEPNLQCVEHPVDFYMKDENIDGACGDPKHHQINARDFFIPTQENWLLLTADYSQIELRLMAHFSKDSTLIDLLSRPNGDVFTMIGARWTGKSEKDVSPKEREQTKRLVYGILYGMGANSLAEQLDCNSDEAAQKIRSFKNTFPGVSSWLNDAVASCRRKGYIETLNGRKRFLSKIKLGDSKEKSKAQRQAVNSICQGSAADVIKIAMINIYSAICENGVSSSSCSMLKGRCRVLLQVHDELVLEVDPSVLKEAALLLLKSMENAALLLVPLHVKLKVGRTWGSLEPFEAILDPESRP</sequence>
<feature type="region of interest" description="Disordered" evidence="1">
    <location>
        <begin position="154"/>
        <end position="184"/>
    </location>
</feature>
<dbReference type="PRINTS" id="PR00868">
    <property type="entry name" value="DNAPOLI"/>
</dbReference>
<feature type="region of interest" description="Disordered" evidence="1">
    <location>
        <begin position="199"/>
        <end position="245"/>
    </location>
</feature>
<dbReference type="FunFam" id="1.20.1060.10:FF:000003">
    <property type="entry name" value="Helicase and polymerase-containing protein TEBICHI"/>
    <property type="match status" value="1"/>
</dbReference>
<dbReference type="Pfam" id="PF21099">
    <property type="entry name" value="POLQ_helical"/>
    <property type="match status" value="1"/>
</dbReference>
<dbReference type="Gene3D" id="3.30.420.10">
    <property type="entry name" value="Ribonuclease H-like superfamily/Ribonuclease H"/>
    <property type="match status" value="1"/>
</dbReference>
<dbReference type="Gene3D" id="1.20.1060.10">
    <property type="entry name" value="Taq DNA Polymerase, Chain T, domain 4"/>
    <property type="match status" value="1"/>
</dbReference>
<dbReference type="GO" id="GO:0003887">
    <property type="term" value="F:DNA-directed DNA polymerase activity"/>
    <property type="evidence" value="ECO:0007669"/>
    <property type="project" value="InterPro"/>
</dbReference>
<dbReference type="EnsemblPlants" id="Kaladp0039s0757.2.v1.1">
    <property type="protein sequence ID" value="Kaladp0039s0757.2.v1.1"/>
    <property type="gene ID" value="Kaladp0039s0757.v1.1"/>
</dbReference>
<feature type="domain" description="DNA-directed DNA polymerase family A palm" evidence="2">
    <location>
        <begin position="687"/>
        <end position="905"/>
    </location>
</feature>
<proteinExistence type="predicted"/>
<evidence type="ECO:0000313" key="3">
    <source>
        <dbReference type="EnsemblPlants" id="Kaladp0039s0757.1.v1.1"/>
    </source>
</evidence>
<dbReference type="AlphaFoldDB" id="A0A7N0ZVQ1"/>
<dbReference type="InterPro" id="IPR001098">
    <property type="entry name" value="DNA-dir_DNA_pol_A_palm_dom"/>
</dbReference>
<dbReference type="InterPro" id="IPR002298">
    <property type="entry name" value="DNA_polymerase_A"/>
</dbReference>
<dbReference type="GO" id="GO:0006302">
    <property type="term" value="P:double-strand break repair"/>
    <property type="evidence" value="ECO:0007669"/>
    <property type="project" value="TreeGrafter"/>
</dbReference>
<feature type="compositionally biased region" description="Polar residues" evidence="1">
    <location>
        <begin position="220"/>
        <end position="245"/>
    </location>
</feature>
<dbReference type="GO" id="GO:0006261">
    <property type="term" value="P:DNA-templated DNA replication"/>
    <property type="evidence" value="ECO:0007669"/>
    <property type="project" value="InterPro"/>
</dbReference>
<dbReference type="Gene3D" id="1.10.3380.20">
    <property type="match status" value="1"/>
</dbReference>
<dbReference type="CDD" id="cd08638">
    <property type="entry name" value="DNA_pol_A_theta"/>
    <property type="match status" value="1"/>
</dbReference>
<dbReference type="InterPro" id="IPR043502">
    <property type="entry name" value="DNA/RNA_pol_sf"/>
</dbReference>
<dbReference type="InterPro" id="IPR048960">
    <property type="entry name" value="POLQ-like_helical"/>
</dbReference>
<dbReference type="EnsemblPlants" id="Kaladp0039s0757.1.v1.1">
    <property type="protein sequence ID" value="Kaladp0039s0757.1.v1.1"/>
    <property type="gene ID" value="Kaladp0039s0757.v1.1"/>
</dbReference>
<dbReference type="OMA" id="NAGPFRR"/>
<dbReference type="Gramene" id="Kaladp0039s0757.1.v1.1">
    <property type="protein sequence ID" value="Kaladp0039s0757.1.v1.1"/>
    <property type="gene ID" value="Kaladp0039s0757.v1.1"/>
</dbReference>
<dbReference type="SUPFAM" id="SSF56672">
    <property type="entry name" value="DNA/RNA polymerases"/>
    <property type="match status" value="1"/>
</dbReference>
<dbReference type="InterPro" id="IPR057220">
    <property type="entry name" value="DUF7898"/>
</dbReference>
<dbReference type="PANTHER" id="PTHR10133:SF62">
    <property type="entry name" value="DNA POLYMERASE THETA"/>
    <property type="match status" value="1"/>
</dbReference>
<organism evidence="3 4">
    <name type="scientific">Kalanchoe fedtschenkoi</name>
    <name type="common">Lavender scallops</name>
    <name type="synonym">South American air plant</name>
    <dbReference type="NCBI Taxonomy" id="63787"/>
    <lineage>
        <taxon>Eukaryota</taxon>
        <taxon>Viridiplantae</taxon>
        <taxon>Streptophyta</taxon>
        <taxon>Embryophyta</taxon>
        <taxon>Tracheophyta</taxon>
        <taxon>Spermatophyta</taxon>
        <taxon>Magnoliopsida</taxon>
        <taxon>eudicotyledons</taxon>
        <taxon>Gunneridae</taxon>
        <taxon>Pentapetalae</taxon>
        <taxon>Saxifragales</taxon>
        <taxon>Crassulaceae</taxon>
        <taxon>Kalanchoe</taxon>
    </lineage>
</organism>